<feature type="compositionally biased region" description="Basic and acidic residues" evidence="1">
    <location>
        <begin position="1"/>
        <end position="23"/>
    </location>
</feature>
<accession>A0ABP7RNF0</accession>
<evidence type="ECO:0000256" key="1">
    <source>
        <dbReference type="SAM" id="MobiDB-lite"/>
    </source>
</evidence>
<evidence type="ECO:0000313" key="2">
    <source>
        <dbReference type="EMBL" id="GAA4000014.1"/>
    </source>
</evidence>
<sequence>MSPCDRRVTAETRRSGHRGDMVNRHLRKAAAARPHAHRETRTTPGPHDTGPAGRRSAVGPVTGPGRSPGRLRAGPAAAAGRE</sequence>
<feature type="compositionally biased region" description="Basic residues" evidence="1">
    <location>
        <begin position="24"/>
        <end position="38"/>
    </location>
</feature>
<gene>
    <name evidence="2" type="ORF">GCM10022384_53760</name>
</gene>
<dbReference type="EMBL" id="BAABCQ010000136">
    <property type="protein sequence ID" value="GAA4000014.1"/>
    <property type="molecule type" value="Genomic_DNA"/>
</dbReference>
<keyword evidence="3" id="KW-1185">Reference proteome</keyword>
<organism evidence="2 3">
    <name type="scientific">Streptomyces marokkonensis</name>
    <dbReference type="NCBI Taxonomy" id="324855"/>
    <lineage>
        <taxon>Bacteria</taxon>
        <taxon>Bacillati</taxon>
        <taxon>Actinomycetota</taxon>
        <taxon>Actinomycetes</taxon>
        <taxon>Kitasatosporales</taxon>
        <taxon>Streptomycetaceae</taxon>
        <taxon>Streptomyces</taxon>
    </lineage>
</organism>
<evidence type="ECO:0000313" key="3">
    <source>
        <dbReference type="Proteomes" id="UP001500034"/>
    </source>
</evidence>
<feature type="region of interest" description="Disordered" evidence="1">
    <location>
        <begin position="1"/>
        <end position="82"/>
    </location>
</feature>
<comment type="caution">
    <text evidence="2">The sequence shown here is derived from an EMBL/GenBank/DDBJ whole genome shotgun (WGS) entry which is preliminary data.</text>
</comment>
<name>A0ABP7RNF0_9ACTN</name>
<dbReference type="Proteomes" id="UP001500034">
    <property type="component" value="Unassembled WGS sequence"/>
</dbReference>
<reference evidence="3" key="1">
    <citation type="journal article" date="2019" name="Int. J. Syst. Evol. Microbiol.">
        <title>The Global Catalogue of Microorganisms (GCM) 10K type strain sequencing project: providing services to taxonomists for standard genome sequencing and annotation.</title>
        <authorList>
            <consortium name="The Broad Institute Genomics Platform"/>
            <consortium name="The Broad Institute Genome Sequencing Center for Infectious Disease"/>
            <person name="Wu L."/>
            <person name="Ma J."/>
        </authorList>
    </citation>
    <scope>NUCLEOTIDE SEQUENCE [LARGE SCALE GENOMIC DNA]</scope>
    <source>
        <strain evidence="3">JCM 17027</strain>
    </source>
</reference>
<protein>
    <submittedName>
        <fullName evidence="2">Uncharacterized protein</fullName>
    </submittedName>
</protein>
<proteinExistence type="predicted"/>
<feature type="compositionally biased region" description="Low complexity" evidence="1">
    <location>
        <begin position="63"/>
        <end position="82"/>
    </location>
</feature>